<dbReference type="Proteomes" id="UP000051291">
    <property type="component" value="Unassembled WGS sequence"/>
</dbReference>
<dbReference type="EMBL" id="AYYZ01000025">
    <property type="protein sequence ID" value="KRM52341.1"/>
    <property type="molecule type" value="Genomic_DNA"/>
</dbReference>
<dbReference type="AlphaFoldDB" id="A0A0R1ZDH9"/>
<evidence type="ECO:0000313" key="2">
    <source>
        <dbReference type="Proteomes" id="UP000051291"/>
    </source>
</evidence>
<accession>A0A0R1ZDH9</accession>
<dbReference type="Pfam" id="PF04630">
    <property type="entry name" value="Phage_TTP_1"/>
    <property type="match status" value="1"/>
</dbReference>
<gene>
    <name evidence="1" type="ORF">FC64_GL000767</name>
</gene>
<comment type="caution">
    <text evidence="1">The sequence shown here is derived from an EMBL/GenBank/DDBJ whole genome shotgun (WGS) entry which is preliminary data.</text>
</comment>
<evidence type="ECO:0000313" key="1">
    <source>
        <dbReference type="EMBL" id="KRM52341.1"/>
    </source>
</evidence>
<dbReference type="RefSeq" id="WP_057906692.1">
    <property type="nucleotide sequence ID" value="NZ_AYYZ01000025.1"/>
</dbReference>
<sequence length="215" mass="22995">MSVVGIDRVYLGVQDADGNILTDEAKGFTTGMIEVTDEMLGTSSVNFQTSKNGEELDGNNKELDFIKALPTASMDVSFNNLPFDVKNKVLGREKSGVGYVDSMTNTYSIIIARSPLPDMKHYAYTCMGKAVATSKGANMQTNTSKKTNRVNDELSFEGLASPRTSDMPYIVACDEDEGFTMKGLFDQLCPGQTLITDSGKASVAATSTGSSSTGK</sequence>
<protein>
    <recommendedName>
        <fullName evidence="3">Major tail protein</fullName>
    </recommendedName>
</protein>
<keyword evidence="2" id="KW-1185">Reference proteome</keyword>
<proteinExistence type="predicted"/>
<evidence type="ECO:0008006" key="3">
    <source>
        <dbReference type="Google" id="ProtNLM"/>
    </source>
</evidence>
<organism evidence="1 2">
    <name type="scientific">Ligilactobacillus araffinosus DSM 20653</name>
    <dbReference type="NCBI Taxonomy" id="1423820"/>
    <lineage>
        <taxon>Bacteria</taxon>
        <taxon>Bacillati</taxon>
        <taxon>Bacillota</taxon>
        <taxon>Bacilli</taxon>
        <taxon>Lactobacillales</taxon>
        <taxon>Lactobacillaceae</taxon>
        <taxon>Ligilactobacillus</taxon>
    </lineage>
</organism>
<name>A0A0R1ZDH9_9LACO</name>
<dbReference type="InterPro" id="IPR006724">
    <property type="entry name" value="Phage_TTP"/>
</dbReference>
<dbReference type="STRING" id="1423820.FC64_GL000767"/>
<reference evidence="1 2" key="1">
    <citation type="journal article" date="2015" name="Genome Announc.">
        <title>Expanding the biotechnology potential of lactobacilli through comparative genomics of 213 strains and associated genera.</title>
        <authorList>
            <person name="Sun Z."/>
            <person name="Harris H.M."/>
            <person name="McCann A."/>
            <person name="Guo C."/>
            <person name="Argimon S."/>
            <person name="Zhang W."/>
            <person name="Yang X."/>
            <person name="Jeffery I.B."/>
            <person name="Cooney J.C."/>
            <person name="Kagawa T.F."/>
            <person name="Liu W."/>
            <person name="Song Y."/>
            <person name="Salvetti E."/>
            <person name="Wrobel A."/>
            <person name="Rasinkangas P."/>
            <person name="Parkhill J."/>
            <person name="Rea M.C."/>
            <person name="O'Sullivan O."/>
            <person name="Ritari J."/>
            <person name="Douillard F.P."/>
            <person name="Paul Ross R."/>
            <person name="Yang R."/>
            <person name="Briner A.E."/>
            <person name="Felis G.E."/>
            <person name="de Vos W.M."/>
            <person name="Barrangou R."/>
            <person name="Klaenhammer T.R."/>
            <person name="Caufield P.W."/>
            <person name="Cui Y."/>
            <person name="Zhang H."/>
            <person name="O'Toole P.W."/>
        </authorList>
    </citation>
    <scope>NUCLEOTIDE SEQUENCE [LARGE SCALE GENOMIC DNA]</scope>
    <source>
        <strain evidence="1 2">DSM 20653</strain>
    </source>
</reference>
<dbReference type="PATRIC" id="fig|1423820.4.peg.779"/>